<protein>
    <recommendedName>
        <fullName evidence="2">Agenet-like domain-containing protein</fullName>
    </recommendedName>
</protein>
<keyword evidence="4" id="KW-1185">Reference proteome</keyword>
<dbReference type="PANTHER" id="PTHR11046:SF25">
    <property type="match status" value="1"/>
</dbReference>
<evidence type="ECO:0000256" key="1">
    <source>
        <dbReference type="ARBA" id="ARBA00022722"/>
    </source>
</evidence>
<dbReference type="Pfam" id="PF05641">
    <property type="entry name" value="Agenet"/>
    <property type="match status" value="1"/>
</dbReference>
<evidence type="ECO:0000313" key="4">
    <source>
        <dbReference type="Proteomes" id="UP001369086"/>
    </source>
</evidence>
<evidence type="ECO:0000313" key="3">
    <source>
        <dbReference type="EMBL" id="KAK6490843.1"/>
    </source>
</evidence>
<keyword evidence="1" id="KW-0540">Nuclease</keyword>
<dbReference type="Proteomes" id="UP001369086">
    <property type="component" value="Unassembled WGS sequence"/>
</dbReference>
<dbReference type="InterPro" id="IPR022894">
    <property type="entry name" value="Oligoribonuclease"/>
</dbReference>
<sequence length="725" mass="82701">MVQDVVKSGGGALNADRCEKEIFTKIANLVGDRASTEKKFNEILSQYRTDILPDIVEGFNEYSETEKTRLSLVNELFCGLHLIDGLAHQANVTLSVWEGMIFGGDRVGSLRLGWMHGTAGESGTVRLIRTVCKAVQERGCEKSGKPVQFRTFLLSKNKTDYVPLVPFKGNRINVTFHNAAGVYFLYEDLLEFSREIQHENKLVSAVFEDLNVRQFLAGCRALGLICKFVTEPLWRALSKKEHVLEMNVRYRELVSKLREWQTDGMKCVRGEVCLFTDIEVHAGPVIEKLTEQSSSEFDELTGQAVELILASLVKVCCRMLADHLEHGRYDEVSEELYSRLESAPKTNVSCERDFGIFDNLLRVKTRATGIALEGMIMFKENRSWQWLSSLDSEKKSEVLSIARASVKDQRAVFCERMGTIREARLQAMRDKKQQKIQKEAKDIGTKEQLTVELGKYGGLWDSEEDIDEQLNSLETSARINAVVAQLKFRRFVIGMKNENGIFNISKAGKKLSLEELTNNLKSVVCRSIGMAAMLQEERDYSSAPLELVAEEKAQFLKEAATQHVKARDAGRKKGGLCQFRIPQIRRPEQLLGKIVKHAFDEAGNKVWYRGTVVSMRQESGSCIFKIKYDGFRKMWWFDLWKDYLDKYLELVSVIAEDIVGKKIEHMYVCSEDGTECWWPGRVVRANGREQFIVEYEEEENDDESAGVFEYPLLDDYAQNELRILS</sequence>
<proteinExistence type="predicted"/>
<gene>
    <name evidence="3" type="ORF">HHUSO_G5523</name>
</gene>
<name>A0ABR1A182_HUSHU</name>
<accession>A0ABR1A182</accession>
<dbReference type="EMBL" id="JAHFZB010000004">
    <property type="protein sequence ID" value="KAK6490843.1"/>
    <property type="molecule type" value="Genomic_DNA"/>
</dbReference>
<comment type="caution">
    <text evidence="3">The sequence shown here is derived from an EMBL/GenBank/DDBJ whole genome shotgun (WGS) entry which is preliminary data.</text>
</comment>
<dbReference type="PANTHER" id="PTHR11046">
    <property type="entry name" value="OLIGORIBONUCLEASE, MITOCHONDRIAL"/>
    <property type="match status" value="1"/>
</dbReference>
<dbReference type="InterPro" id="IPR042567">
    <property type="entry name" value="SPIN/Ssty_sf"/>
</dbReference>
<organism evidence="3 4">
    <name type="scientific">Huso huso</name>
    <name type="common">Beluga</name>
    <name type="synonym">Acipenser huso</name>
    <dbReference type="NCBI Taxonomy" id="61971"/>
    <lineage>
        <taxon>Eukaryota</taxon>
        <taxon>Metazoa</taxon>
        <taxon>Chordata</taxon>
        <taxon>Craniata</taxon>
        <taxon>Vertebrata</taxon>
        <taxon>Euteleostomi</taxon>
        <taxon>Actinopterygii</taxon>
        <taxon>Chondrostei</taxon>
        <taxon>Acipenseriformes</taxon>
        <taxon>Acipenseridae</taxon>
        <taxon>Huso</taxon>
    </lineage>
</organism>
<feature type="domain" description="Agenet-like" evidence="2">
    <location>
        <begin position="669"/>
        <end position="704"/>
    </location>
</feature>
<keyword evidence="1" id="KW-0378">Hydrolase</keyword>
<dbReference type="Gene3D" id="2.80.10.70">
    <property type="entry name" value="Spindlin/Ssty"/>
    <property type="match status" value="1"/>
</dbReference>
<reference evidence="3 4" key="1">
    <citation type="submission" date="2021-05" db="EMBL/GenBank/DDBJ databases">
        <authorList>
            <person name="Zahm M."/>
            <person name="Klopp C."/>
            <person name="Cabau C."/>
            <person name="Kuhl H."/>
            <person name="Suciu R."/>
            <person name="Ciorpac M."/>
            <person name="Holostenco D."/>
            <person name="Gessner J."/>
            <person name="Wuertz S."/>
            <person name="Hohne C."/>
            <person name="Stock M."/>
            <person name="Gislard M."/>
            <person name="Lluch J."/>
            <person name="Milhes M."/>
            <person name="Lampietro C."/>
            <person name="Lopez Roques C."/>
            <person name="Donnadieu C."/>
            <person name="Du K."/>
            <person name="Schartl M."/>
            <person name="Guiguen Y."/>
        </authorList>
    </citation>
    <scope>NUCLEOTIDE SEQUENCE [LARGE SCALE GENOMIC DNA]</scope>
    <source>
        <strain evidence="3">Hh-F2</strain>
        <tissue evidence="3">Blood</tissue>
    </source>
</reference>
<evidence type="ECO:0000259" key="2">
    <source>
        <dbReference type="Pfam" id="PF05641"/>
    </source>
</evidence>
<dbReference type="InterPro" id="IPR008395">
    <property type="entry name" value="Agenet-like_dom"/>
</dbReference>